<accession>A0A6P5AU14</accession>
<feature type="region of interest" description="Disordered" evidence="1">
    <location>
        <begin position="119"/>
        <end position="148"/>
    </location>
</feature>
<dbReference type="Proteomes" id="UP000515135">
    <property type="component" value="Unplaced"/>
</dbReference>
<dbReference type="AlphaFoldDB" id="A0A6P5AU14"/>
<sequence length="280" mass="30600">MYALRYALDAGNMPACWSSRHEISEGVAVCGLSPVEALGHVGTPTRENPRGRQPSAPIPIKTAVFSTSSRQVGVSTDQSLRTLAKPPLPVPTKSSPISTLTDLPRRLLLSKPAASAPIPIKSSTSPASVPVSGSPRRTPSPLSVPVGVSPRRTAREPLWSETEMLRFWAVIEPYIKQLISGEAPMPAHDMDLWDCEPDSVENIEGCLLAVQDLICSGNYSKALAGIRAARLYFEIPENSSRKALALLREEDELEVFKQLFMKQDPVRKLLLDDSQRPHSF</sequence>
<feature type="compositionally biased region" description="Low complexity" evidence="1">
    <location>
        <begin position="139"/>
        <end position="148"/>
    </location>
</feature>
<organism evidence="2 3">
    <name type="scientific">Branchiostoma belcheri</name>
    <name type="common">Amphioxus</name>
    <dbReference type="NCBI Taxonomy" id="7741"/>
    <lineage>
        <taxon>Eukaryota</taxon>
        <taxon>Metazoa</taxon>
        <taxon>Chordata</taxon>
        <taxon>Cephalochordata</taxon>
        <taxon>Leptocardii</taxon>
        <taxon>Amphioxiformes</taxon>
        <taxon>Branchiostomatidae</taxon>
        <taxon>Branchiostoma</taxon>
    </lineage>
</organism>
<dbReference type="GeneID" id="109487053"/>
<evidence type="ECO:0000313" key="2">
    <source>
        <dbReference type="Proteomes" id="UP000515135"/>
    </source>
</evidence>
<dbReference type="KEGG" id="bbel:109487053"/>
<gene>
    <name evidence="3" type="primary">LOC109487053</name>
</gene>
<proteinExistence type="predicted"/>
<name>A0A6P5AU14_BRABE</name>
<dbReference type="OrthoDB" id="5979083at2759"/>
<dbReference type="RefSeq" id="XP_019646562.1">
    <property type="nucleotide sequence ID" value="XM_019791003.1"/>
</dbReference>
<protein>
    <submittedName>
        <fullName evidence="3">Uncharacterized protein LOC109487053</fullName>
    </submittedName>
</protein>
<feature type="compositionally biased region" description="Polar residues" evidence="1">
    <location>
        <begin position="67"/>
        <end position="81"/>
    </location>
</feature>
<feature type="region of interest" description="Disordered" evidence="1">
    <location>
        <begin position="67"/>
        <end position="98"/>
    </location>
</feature>
<evidence type="ECO:0000256" key="1">
    <source>
        <dbReference type="SAM" id="MobiDB-lite"/>
    </source>
</evidence>
<keyword evidence="2" id="KW-1185">Reference proteome</keyword>
<evidence type="ECO:0000313" key="3">
    <source>
        <dbReference type="RefSeq" id="XP_019646562.1"/>
    </source>
</evidence>
<reference evidence="3" key="1">
    <citation type="submission" date="2025-08" db="UniProtKB">
        <authorList>
            <consortium name="RefSeq"/>
        </authorList>
    </citation>
    <scope>IDENTIFICATION</scope>
    <source>
        <tissue evidence="3">Gonad</tissue>
    </source>
</reference>